<keyword evidence="2" id="KW-0808">Transferase</keyword>
<dbReference type="SUPFAM" id="SSF52821">
    <property type="entry name" value="Rhodanese/Cell cycle control phosphatase"/>
    <property type="match status" value="1"/>
</dbReference>
<sequence length="105" mass="11146">MKTCDYSHLAGAYATGATLIDVREPHEYEQGHVPGAVLIPLGELTRRTDELPRRGPVYVICASGKRSLSGASILQAAGFDAVSVDGGTSGWIAEGREYVTGPRSR</sequence>
<dbReference type="PANTHER" id="PTHR43031">
    <property type="entry name" value="FAD-DEPENDENT OXIDOREDUCTASE"/>
    <property type="match status" value="1"/>
</dbReference>
<feature type="domain" description="Rhodanese" evidence="1">
    <location>
        <begin position="16"/>
        <end position="100"/>
    </location>
</feature>
<dbReference type="PANTHER" id="PTHR43031:SF18">
    <property type="entry name" value="RHODANESE-RELATED SULFURTRANSFERASES"/>
    <property type="match status" value="1"/>
</dbReference>
<dbReference type="Pfam" id="PF00581">
    <property type="entry name" value="Rhodanese"/>
    <property type="match status" value="1"/>
</dbReference>
<dbReference type="EMBL" id="FMYF01000004">
    <property type="protein sequence ID" value="SDB82559.1"/>
    <property type="molecule type" value="Genomic_DNA"/>
</dbReference>
<dbReference type="Proteomes" id="UP000199086">
    <property type="component" value="Unassembled WGS sequence"/>
</dbReference>
<dbReference type="CDD" id="cd00158">
    <property type="entry name" value="RHOD"/>
    <property type="match status" value="1"/>
</dbReference>
<organism evidence="2 3">
    <name type="scientific">Raineyella antarctica</name>
    <dbReference type="NCBI Taxonomy" id="1577474"/>
    <lineage>
        <taxon>Bacteria</taxon>
        <taxon>Bacillati</taxon>
        <taxon>Actinomycetota</taxon>
        <taxon>Actinomycetes</taxon>
        <taxon>Propionibacteriales</taxon>
        <taxon>Propionibacteriaceae</taxon>
        <taxon>Raineyella</taxon>
    </lineage>
</organism>
<dbReference type="SMART" id="SM00450">
    <property type="entry name" value="RHOD"/>
    <property type="match status" value="1"/>
</dbReference>
<gene>
    <name evidence="2" type="ORF">GA0111570_10414</name>
</gene>
<evidence type="ECO:0000313" key="2">
    <source>
        <dbReference type="EMBL" id="SDB82559.1"/>
    </source>
</evidence>
<accession>A0A1G6GKW9</accession>
<dbReference type="AlphaFoldDB" id="A0A1G6GKW9"/>
<dbReference type="InterPro" id="IPR001763">
    <property type="entry name" value="Rhodanese-like_dom"/>
</dbReference>
<reference evidence="2 3" key="1">
    <citation type="submission" date="2016-06" db="EMBL/GenBank/DDBJ databases">
        <authorList>
            <person name="Olsen C.W."/>
            <person name="Carey S."/>
            <person name="Hinshaw L."/>
            <person name="Karasin A.I."/>
        </authorList>
    </citation>
    <scope>NUCLEOTIDE SEQUENCE [LARGE SCALE GENOMIC DNA]</scope>
    <source>
        <strain evidence="2 3">LZ-22</strain>
    </source>
</reference>
<dbReference type="Gene3D" id="3.40.250.10">
    <property type="entry name" value="Rhodanese-like domain"/>
    <property type="match status" value="1"/>
</dbReference>
<keyword evidence="3" id="KW-1185">Reference proteome</keyword>
<dbReference type="OrthoDB" id="9800872at2"/>
<dbReference type="InterPro" id="IPR036873">
    <property type="entry name" value="Rhodanese-like_dom_sf"/>
</dbReference>
<evidence type="ECO:0000313" key="3">
    <source>
        <dbReference type="Proteomes" id="UP000199086"/>
    </source>
</evidence>
<evidence type="ECO:0000259" key="1">
    <source>
        <dbReference type="PROSITE" id="PS50206"/>
    </source>
</evidence>
<dbReference type="STRING" id="1577474.GA0111570_10414"/>
<dbReference type="InterPro" id="IPR001307">
    <property type="entry name" value="Thiosulphate_STrfase_CS"/>
</dbReference>
<name>A0A1G6GKW9_9ACTN</name>
<dbReference type="RefSeq" id="WP_092608350.1">
    <property type="nucleotide sequence ID" value="NZ_FMYF01000004.1"/>
</dbReference>
<protein>
    <submittedName>
        <fullName evidence="2">Rhodanese-related sulfurtransferase</fullName>
    </submittedName>
</protein>
<dbReference type="PROSITE" id="PS50206">
    <property type="entry name" value="RHODANESE_3"/>
    <property type="match status" value="1"/>
</dbReference>
<proteinExistence type="predicted"/>
<dbReference type="InterPro" id="IPR050229">
    <property type="entry name" value="GlpE_sulfurtransferase"/>
</dbReference>
<dbReference type="GO" id="GO:0004792">
    <property type="term" value="F:thiosulfate-cyanide sulfurtransferase activity"/>
    <property type="evidence" value="ECO:0007669"/>
    <property type="project" value="InterPro"/>
</dbReference>
<dbReference type="PROSITE" id="PS00380">
    <property type="entry name" value="RHODANESE_1"/>
    <property type="match status" value="1"/>
</dbReference>